<proteinExistence type="predicted"/>
<evidence type="ECO:0000313" key="2">
    <source>
        <dbReference type="Proteomes" id="UP000887013"/>
    </source>
</evidence>
<evidence type="ECO:0000313" key="1">
    <source>
        <dbReference type="EMBL" id="GFS64637.1"/>
    </source>
</evidence>
<dbReference type="Proteomes" id="UP000887013">
    <property type="component" value="Unassembled WGS sequence"/>
</dbReference>
<dbReference type="EMBL" id="BMAW01048204">
    <property type="protein sequence ID" value="GFS64637.1"/>
    <property type="molecule type" value="Genomic_DNA"/>
</dbReference>
<comment type="caution">
    <text evidence="1">The sequence shown here is derived from an EMBL/GenBank/DDBJ whole genome shotgun (WGS) entry which is preliminary data.</text>
</comment>
<name>A0A8X6IX53_NEPPI</name>
<sequence>MKKEQRGSGQKGGGRRPFPVMAPTHHLSCWPCFNVAENKGYRGSVRLLDRLSIHNITSIDPAQNKDTSTFRKLPRTDLRSKSLPKMLRTPNPSCPLAAIDLVSGGTHIRNLVPPGLAISVDVRELGYR</sequence>
<dbReference type="AlphaFoldDB" id="A0A8X6IX53"/>
<organism evidence="1 2">
    <name type="scientific">Nephila pilipes</name>
    <name type="common">Giant wood spider</name>
    <name type="synonym">Nephila maculata</name>
    <dbReference type="NCBI Taxonomy" id="299642"/>
    <lineage>
        <taxon>Eukaryota</taxon>
        <taxon>Metazoa</taxon>
        <taxon>Ecdysozoa</taxon>
        <taxon>Arthropoda</taxon>
        <taxon>Chelicerata</taxon>
        <taxon>Arachnida</taxon>
        <taxon>Araneae</taxon>
        <taxon>Araneomorphae</taxon>
        <taxon>Entelegynae</taxon>
        <taxon>Araneoidea</taxon>
        <taxon>Nephilidae</taxon>
        <taxon>Nephila</taxon>
    </lineage>
</organism>
<keyword evidence="2" id="KW-1185">Reference proteome</keyword>
<protein>
    <submittedName>
        <fullName evidence="1">Uncharacterized protein</fullName>
    </submittedName>
</protein>
<gene>
    <name evidence="1" type="ORF">NPIL_697711</name>
</gene>
<reference evidence="1" key="1">
    <citation type="submission" date="2020-08" db="EMBL/GenBank/DDBJ databases">
        <title>Multicomponent nature underlies the extraordinary mechanical properties of spider dragline silk.</title>
        <authorList>
            <person name="Kono N."/>
            <person name="Nakamura H."/>
            <person name="Mori M."/>
            <person name="Yoshida Y."/>
            <person name="Ohtoshi R."/>
            <person name="Malay A.D."/>
            <person name="Moran D.A.P."/>
            <person name="Tomita M."/>
            <person name="Numata K."/>
            <person name="Arakawa K."/>
        </authorList>
    </citation>
    <scope>NUCLEOTIDE SEQUENCE</scope>
</reference>
<accession>A0A8X6IX53</accession>